<evidence type="ECO:0000256" key="2">
    <source>
        <dbReference type="ARBA" id="ARBA00022840"/>
    </source>
</evidence>
<dbReference type="InterPro" id="IPR000792">
    <property type="entry name" value="Tscrpt_reg_LuxR_C"/>
</dbReference>
<dbReference type="GO" id="GO:0004016">
    <property type="term" value="F:adenylate cyclase activity"/>
    <property type="evidence" value="ECO:0007669"/>
    <property type="project" value="TreeGrafter"/>
</dbReference>
<keyword evidence="1" id="KW-0547">Nucleotide-binding</keyword>
<comment type="caution">
    <text evidence="4">The sequence shown here is derived from an EMBL/GenBank/DDBJ whole genome shotgun (WGS) entry which is preliminary data.</text>
</comment>
<dbReference type="GO" id="GO:0005524">
    <property type="term" value="F:ATP binding"/>
    <property type="evidence" value="ECO:0007669"/>
    <property type="project" value="UniProtKB-KW"/>
</dbReference>
<evidence type="ECO:0000313" key="5">
    <source>
        <dbReference type="Proteomes" id="UP000297496"/>
    </source>
</evidence>
<evidence type="ECO:0000313" key="4">
    <source>
        <dbReference type="EMBL" id="TGN63305.1"/>
    </source>
</evidence>
<dbReference type="SMART" id="SM00421">
    <property type="entry name" value="HTH_LUXR"/>
    <property type="match status" value="1"/>
</dbReference>
<protein>
    <recommendedName>
        <fullName evidence="3">HTH luxR-type domain-containing protein</fullName>
    </recommendedName>
</protein>
<dbReference type="PANTHER" id="PTHR16305">
    <property type="entry name" value="TESTICULAR SOLUBLE ADENYLYL CYCLASE"/>
    <property type="match status" value="1"/>
</dbReference>
<dbReference type="Gene3D" id="1.10.10.10">
    <property type="entry name" value="Winged helix-like DNA-binding domain superfamily/Winged helix DNA-binding domain"/>
    <property type="match status" value="1"/>
</dbReference>
<dbReference type="Pfam" id="PF13191">
    <property type="entry name" value="AAA_16"/>
    <property type="match status" value="1"/>
</dbReference>
<dbReference type="PROSITE" id="PS50043">
    <property type="entry name" value="HTH_LUXR_2"/>
    <property type="match status" value="1"/>
</dbReference>
<gene>
    <name evidence="4" type="ORF">EXE59_04595</name>
</gene>
<evidence type="ECO:0000259" key="3">
    <source>
        <dbReference type="PROSITE" id="PS50043"/>
    </source>
</evidence>
<dbReference type="Pfam" id="PF00196">
    <property type="entry name" value="GerE"/>
    <property type="match status" value="1"/>
</dbReference>
<keyword evidence="2" id="KW-0067">ATP-binding</keyword>
<dbReference type="SUPFAM" id="SSF52540">
    <property type="entry name" value="P-loop containing nucleoside triphosphate hydrolases"/>
    <property type="match status" value="1"/>
</dbReference>
<organism evidence="4 5">
    <name type="scientific">Nocardioides eburneiflavus</name>
    <dbReference type="NCBI Taxonomy" id="2518372"/>
    <lineage>
        <taxon>Bacteria</taxon>
        <taxon>Bacillati</taxon>
        <taxon>Actinomycetota</taxon>
        <taxon>Actinomycetes</taxon>
        <taxon>Propionibacteriales</taxon>
        <taxon>Nocardioidaceae</taxon>
        <taxon>Nocardioides</taxon>
    </lineage>
</organism>
<keyword evidence="5" id="KW-1185">Reference proteome</keyword>
<proteinExistence type="predicted"/>
<dbReference type="SUPFAM" id="SSF48452">
    <property type="entry name" value="TPR-like"/>
    <property type="match status" value="1"/>
</dbReference>
<feature type="domain" description="HTH luxR-type" evidence="3">
    <location>
        <begin position="907"/>
        <end position="972"/>
    </location>
</feature>
<dbReference type="InterPro" id="IPR041664">
    <property type="entry name" value="AAA_16"/>
</dbReference>
<dbReference type="InterPro" id="IPR011990">
    <property type="entry name" value="TPR-like_helical_dom_sf"/>
</dbReference>
<dbReference type="GO" id="GO:0005737">
    <property type="term" value="C:cytoplasm"/>
    <property type="evidence" value="ECO:0007669"/>
    <property type="project" value="TreeGrafter"/>
</dbReference>
<dbReference type="InterPro" id="IPR027417">
    <property type="entry name" value="P-loop_NTPase"/>
</dbReference>
<dbReference type="GO" id="GO:0006355">
    <property type="term" value="P:regulation of DNA-templated transcription"/>
    <property type="evidence" value="ECO:0007669"/>
    <property type="project" value="InterPro"/>
</dbReference>
<reference evidence="4 5" key="1">
    <citation type="submission" date="2019-04" db="EMBL/GenBank/DDBJ databases">
        <title>Three New Species of Nocardioides, Nocardioides euryhalodurans sp. nov., Nocardioides seonyuensis sp. nov. and Nocardioides eburneoflavus sp. nov. Isolated from Soil.</title>
        <authorList>
            <person name="Roh S.G."/>
            <person name="Lee C."/>
            <person name="Kim M.-K."/>
            <person name="Kim S.B."/>
        </authorList>
    </citation>
    <scope>NUCLEOTIDE SEQUENCE [LARGE SCALE GENOMIC DNA]</scope>
    <source>
        <strain evidence="4 5">MMS17-SY213</strain>
    </source>
</reference>
<dbReference type="GO" id="GO:0003677">
    <property type="term" value="F:DNA binding"/>
    <property type="evidence" value="ECO:0007669"/>
    <property type="project" value="InterPro"/>
</dbReference>
<dbReference type="PROSITE" id="PS00622">
    <property type="entry name" value="HTH_LUXR_1"/>
    <property type="match status" value="1"/>
</dbReference>
<dbReference type="Proteomes" id="UP000297496">
    <property type="component" value="Unassembled WGS sequence"/>
</dbReference>
<dbReference type="EMBL" id="SRRO01000001">
    <property type="protein sequence ID" value="TGN63305.1"/>
    <property type="molecule type" value="Genomic_DNA"/>
</dbReference>
<name>A0A4Z1CCJ2_9ACTN</name>
<evidence type="ECO:0000256" key="1">
    <source>
        <dbReference type="ARBA" id="ARBA00022741"/>
    </source>
</evidence>
<dbReference type="SUPFAM" id="SSF46894">
    <property type="entry name" value="C-terminal effector domain of the bipartite response regulators"/>
    <property type="match status" value="1"/>
</dbReference>
<dbReference type="InterPro" id="IPR036388">
    <property type="entry name" value="WH-like_DNA-bd_sf"/>
</dbReference>
<dbReference type="Gene3D" id="1.25.40.10">
    <property type="entry name" value="Tetratricopeptide repeat domain"/>
    <property type="match status" value="1"/>
</dbReference>
<dbReference type="InterPro" id="IPR016032">
    <property type="entry name" value="Sig_transdc_resp-reg_C-effctor"/>
</dbReference>
<dbReference type="PRINTS" id="PR00038">
    <property type="entry name" value="HTHLUXR"/>
</dbReference>
<sequence>MSGPPTPGARGCVALDRDLGGEDTRWVAESVVVPSADGLIGRTAELELALGELDRLGEGPASVLVVEGEAGIGKTRLVQSLVGEARSRDLRVLSGGGHPFERTRPFGLAASALGLSARSTDPRAAAIGRLLAGRGGEASATPGDIQWRVVEEIVDLVETLCAERPVLLVTEDVHWADTASLLAVLSLTRQLSLAPLLTVVTTRSSPLPGSVVRLLDDLAAGGGRSLCLAPLTADEVTALATHELGARPGPRLTALLAKAGGNPLWATAMLRSLAADGGLSRSATEVDATVSELPASLGDLVDRRLRDLPGPTLELLRIAAVLGDAVSLRDVAAVARRSPAEAARQLGEAYDAQLLDRVDERVVFRHQLVHDAIYQQVPAPARRVLHREAAVTLMAAGADPLAVADHLVRGSERGDEEAATWLRHAARGAAGQAPPVTLELVRRAEALLPGGHRDADAVSAEVVQALLRAGDVAEASARAEAVLGRPHVAEVDIPLRVALVSALALQNRADELVAVVEDSLASPERVGPAEQVVMLAQQSWALTYSGAPAEGEAVAARALAVAEATEDPVLSVWALTALQVAEGRQGRFDAALSHARRAAALAEGSAGPRALPLQPQLMLGMALFDCDLVGEARTAFRAALDDEFGSAWWLSATLMADAQASYALGDWDDAVPGLMAGEQAAREKANPLLEWQSLAYRTVIATGRGELGVARELADRFAGTLQGEELPYNAGILTFAAAALEAAEGNPHGAFDLLLRCWRVDAARESRFYHRCLAPDLVRLALALGRREVAGEVADAVEAGADLAPEVPTVRSLALRCRGLVDADAASLVTAAALARRSPLLVEHAGACEDAASALAKDGRREEAATLLGEALARYEAAGADAWAGRVRAGLRSVGAPPGVKGSRHRPATGWESLTATERTVSVLVAEGLTNGAVARRMYVSPHTVNTHLRHVYAKLGVSNRVGLAAVVHRSIE</sequence>
<accession>A0A4Z1CCJ2</accession>
<dbReference type="CDD" id="cd06170">
    <property type="entry name" value="LuxR_C_like"/>
    <property type="match status" value="1"/>
</dbReference>
<dbReference type="PANTHER" id="PTHR16305:SF35">
    <property type="entry name" value="TRANSCRIPTIONAL ACTIVATOR DOMAIN"/>
    <property type="match status" value="1"/>
</dbReference>
<dbReference type="OrthoDB" id="5476461at2"/>
<dbReference type="AlphaFoldDB" id="A0A4Z1CCJ2"/>